<comment type="caution">
    <text evidence="5">The sequence shown here is derived from an EMBL/GenBank/DDBJ whole genome shotgun (WGS) entry which is preliminary data.</text>
</comment>
<gene>
    <name evidence="5" type="ORF">LR394_04740</name>
</gene>
<organism evidence="5 6">
    <name type="scientific">Kineosporia babensis</name>
    <dbReference type="NCBI Taxonomy" id="499548"/>
    <lineage>
        <taxon>Bacteria</taxon>
        <taxon>Bacillati</taxon>
        <taxon>Actinomycetota</taxon>
        <taxon>Actinomycetes</taxon>
        <taxon>Kineosporiales</taxon>
        <taxon>Kineosporiaceae</taxon>
        <taxon>Kineosporia</taxon>
    </lineage>
</organism>
<dbReference type="InterPro" id="IPR018062">
    <property type="entry name" value="HTH_AraC-typ_CS"/>
</dbReference>
<dbReference type="PROSITE" id="PS00041">
    <property type="entry name" value="HTH_ARAC_FAMILY_1"/>
    <property type="match status" value="1"/>
</dbReference>
<dbReference type="GO" id="GO:0003700">
    <property type="term" value="F:DNA-binding transcription factor activity"/>
    <property type="evidence" value="ECO:0007669"/>
    <property type="project" value="InterPro"/>
</dbReference>
<protein>
    <submittedName>
        <fullName evidence="5">Helix-turn-helix domain-containing protein</fullName>
    </submittedName>
</protein>
<evidence type="ECO:0000256" key="2">
    <source>
        <dbReference type="ARBA" id="ARBA00023125"/>
    </source>
</evidence>
<evidence type="ECO:0000256" key="1">
    <source>
        <dbReference type="ARBA" id="ARBA00023015"/>
    </source>
</evidence>
<proteinExistence type="predicted"/>
<dbReference type="InterPro" id="IPR046532">
    <property type="entry name" value="DUF6597"/>
</dbReference>
<dbReference type="GO" id="GO:0043565">
    <property type="term" value="F:sequence-specific DNA binding"/>
    <property type="evidence" value="ECO:0007669"/>
    <property type="project" value="InterPro"/>
</dbReference>
<sequence length="223" mass="24004">MTYSERLTVRPDVILWRSRSESMQPSLILPDGCMDLLWDGEHLRIAGPDTTAHVHLPRGDTTYLALRFSAATGPAALGVSAAEVADRQVPLADVWGDRRTALLEEQIAAGGVAALERWLIGASAPADSLGSRVFSMARAGLPVAEIADRSGFSARQLQRRSKELFGYGTGHLLRVLRLQRALGRARAGQPLAGVAADTGYCDQAHLSREVRALTGRTPVELLS</sequence>
<accession>A0A9X1N886</accession>
<keyword evidence="6" id="KW-1185">Reference proteome</keyword>
<dbReference type="RefSeq" id="WP_231439119.1">
    <property type="nucleotide sequence ID" value="NZ_JAJOMB010000002.1"/>
</dbReference>
<dbReference type="InterPro" id="IPR050204">
    <property type="entry name" value="AraC_XylS_family_regulators"/>
</dbReference>
<dbReference type="AlphaFoldDB" id="A0A9X1N886"/>
<dbReference type="PROSITE" id="PS01124">
    <property type="entry name" value="HTH_ARAC_FAMILY_2"/>
    <property type="match status" value="1"/>
</dbReference>
<name>A0A9X1N886_9ACTN</name>
<dbReference type="PANTHER" id="PTHR46796:SF15">
    <property type="entry name" value="BLL1074 PROTEIN"/>
    <property type="match status" value="1"/>
</dbReference>
<dbReference type="Pfam" id="PF12833">
    <property type="entry name" value="HTH_18"/>
    <property type="match status" value="1"/>
</dbReference>
<evidence type="ECO:0000259" key="4">
    <source>
        <dbReference type="PROSITE" id="PS01124"/>
    </source>
</evidence>
<evidence type="ECO:0000256" key="3">
    <source>
        <dbReference type="ARBA" id="ARBA00023163"/>
    </source>
</evidence>
<dbReference type="Gene3D" id="1.10.10.60">
    <property type="entry name" value="Homeodomain-like"/>
    <property type="match status" value="1"/>
</dbReference>
<dbReference type="EMBL" id="JAJOMB010000002">
    <property type="protein sequence ID" value="MCD5310192.1"/>
    <property type="molecule type" value="Genomic_DNA"/>
</dbReference>
<dbReference type="InterPro" id="IPR018060">
    <property type="entry name" value="HTH_AraC"/>
</dbReference>
<dbReference type="Proteomes" id="UP001138997">
    <property type="component" value="Unassembled WGS sequence"/>
</dbReference>
<reference evidence="5" key="1">
    <citation type="submission" date="2021-11" db="EMBL/GenBank/DDBJ databases">
        <title>Streptomyces corallinus and Kineosporia corallina sp. nov., two new coral-derived marine actinobacteria.</title>
        <authorList>
            <person name="Buangrab K."/>
            <person name="Sutthacheep M."/>
            <person name="Yeemin T."/>
            <person name="Harunari E."/>
            <person name="Igarashi Y."/>
            <person name="Sripreechasak P."/>
            <person name="Kanchanasin P."/>
            <person name="Tanasupawat S."/>
            <person name="Phongsopitanun W."/>
        </authorList>
    </citation>
    <scope>NUCLEOTIDE SEQUENCE</scope>
    <source>
        <strain evidence="5">JCM 31032</strain>
    </source>
</reference>
<dbReference type="Pfam" id="PF20240">
    <property type="entry name" value="DUF6597"/>
    <property type="match status" value="1"/>
</dbReference>
<keyword evidence="2" id="KW-0238">DNA-binding</keyword>
<keyword evidence="1" id="KW-0805">Transcription regulation</keyword>
<dbReference type="SMART" id="SM00342">
    <property type="entry name" value="HTH_ARAC"/>
    <property type="match status" value="1"/>
</dbReference>
<evidence type="ECO:0000313" key="6">
    <source>
        <dbReference type="Proteomes" id="UP001138997"/>
    </source>
</evidence>
<evidence type="ECO:0000313" key="5">
    <source>
        <dbReference type="EMBL" id="MCD5310192.1"/>
    </source>
</evidence>
<keyword evidence="3" id="KW-0804">Transcription</keyword>
<feature type="domain" description="HTH araC/xylS-type" evidence="4">
    <location>
        <begin position="127"/>
        <end position="223"/>
    </location>
</feature>
<dbReference type="PANTHER" id="PTHR46796">
    <property type="entry name" value="HTH-TYPE TRANSCRIPTIONAL ACTIVATOR RHAS-RELATED"/>
    <property type="match status" value="1"/>
</dbReference>